<evidence type="ECO:0000313" key="4">
    <source>
        <dbReference type="Proteomes" id="UP000678393"/>
    </source>
</evidence>
<accession>A0A8S3YL35</accession>
<protein>
    <recommendedName>
        <fullName evidence="5">Protein quiver</fullName>
    </recommendedName>
</protein>
<feature type="transmembrane region" description="Helical" evidence="1">
    <location>
        <begin position="126"/>
        <end position="146"/>
    </location>
</feature>
<gene>
    <name evidence="3" type="ORF">CUNI_LOCUS1893</name>
</gene>
<keyword evidence="4" id="KW-1185">Reference proteome</keyword>
<dbReference type="OrthoDB" id="6125676at2759"/>
<keyword evidence="1" id="KW-1133">Transmembrane helix</keyword>
<keyword evidence="1" id="KW-0812">Transmembrane</keyword>
<feature type="chain" id="PRO_5035753451" description="Protein quiver" evidence="2">
    <location>
        <begin position="28"/>
        <end position="147"/>
    </location>
</feature>
<reference evidence="3" key="1">
    <citation type="submission" date="2021-04" db="EMBL/GenBank/DDBJ databases">
        <authorList>
            <consortium name="Molecular Ecology Group"/>
        </authorList>
    </citation>
    <scope>NUCLEOTIDE SEQUENCE</scope>
</reference>
<dbReference type="AlphaFoldDB" id="A0A8S3YL35"/>
<feature type="signal peptide" evidence="2">
    <location>
        <begin position="1"/>
        <end position="27"/>
    </location>
</feature>
<comment type="caution">
    <text evidence="3">The sequence shown here is derived from an EMBL/GenBank/DDBJ whole genome shotgun (WGS) entry which is preliminary data.</text>
</comment>
<evidence type="ECO:0000256" key="1">
    <source>
        <dbReference type="SAM" id="Phobius"/>
    </source>
</evidence>
<evidence type="ECO:0000313" key="3">
    <source>
        <dbReference type="EMBL" id="CAG5116335.1"/>
    </source>
</evidence>
<evidence type="ECO:0000256" key="2">
    <source>
        <dbReference type="SAM" id="SignalP"/>
    </source>
</evidence>
<keyword evidence="1" id="KW-0472">Membrane</keyword>
<organism evidence="3 4">
    <name type="scientific">Candidula unifasciata</name>
    <dbReference type="NCBI Taxonomy" id="100452"/>
    <lineage>
        <taxon>Eukaryota</taxon>
        <taxon>Metazoa</taxon>
        <taxon>Spiralia</taxon>
        <taxon>Lophotrochozoa</taxon>
        <taxon>Mollusca</taxon>
        <taxon>Gastropoda</taxon>
        <taxon>Heterobranchia</taxon>
        <taxon>Euthyneura</taxon>
        <taxon>Panpulmonata</taxon>
        <taxon>Eupulmonata</taxon>
        <taxon>Stylommatophora</taxon>
        <taxon>Helicina</taxon>
        <taxon>Helicoidea</taxon>
        <taxon>Geomitridae</taxon>
        <taxon>Candidula</taxon>
    </lineage>
</organism>
<keyword evidence="2" id="KW-0732">Signal</keyword>
<dbReference type="Proteomes" id="UP000678393">
    <property type="component" value="Unassembled WGS sequence"/>
</dbReference>
<name>A0A8S3YL35_9EUPU</name>
<proteinExistence type="predicted"/>
<dbReference type="EMBL" id="CAJHNH020000237">
    <property type="protein sequence ID" value="CAG5116335.1"/>
    <property type="molecule type" value="Genomic_DNA"/>
</dbReference>
<sequence length="147" mass="16341">MYVSTMRISAISLCAFTCFLSFTGSSAVMNCSQCNVRYMGVRNLCKEPRNATGCIGCMKTVARIKLRDSGYIDGWERVSEVVTRFCITPGNINIKPAGCYRQQSNGGFTERCYCYTNNCNSRASRLLLLNHSYLVFAIFSTTVGLLS</sequence>
<evidence type="ECO:0008006" key="5">
    <source>
        <dbReference type="Google" id="ProtNLM"/>
    </source>
</evidence>